<accession>A0A517M2L0</accession>
<organism evidence="3 4">
    <name type="scientific">Rosistilla ulvae</name>
    <dbReference type="NCBI Taxonomy" id="1930277"/>
    <lineage>
        <taxon>Bacteria</taxon>
        <taxon>Pseudomonadati</taxon>
        <taxon>Planctomycetota</taxon>
        <taxon>Planctomycetia</taxon>
        <taxon>Pirellulales</taxon>
        <taxon>Pirellulaceae</taxon>
        <taxon>Rosistilla</taxon>
    </lineage>
</organism>
<dbReference type="Proteomes" id="UP000319557">
    <property type="component" value="Chromosome"/>
</dbReference>
<dbReference type="OrthoDB" id="9810761at2"/>
<evidence type="ECO:0000259" key="2">
    <source>
        <dbReference type="Pfam" id="PF00437"/>
    </source>
</evidence>
<dbReference type="InterPro" id="IPR050921">
    <property type="entry name" value="T4SS_GSP_E_ATPase"/>
</dbReference>
<dbReference type="InterPro" id="IPR001482">
    <property type="entry name" value="T2SS/T4SS_dom"/>
</dbReference>
<dbReference type="Pfam" id="PF00437">
    <property type="entry name" value="T2SSE"/>
    <property type="match status" value="1"/>
</dbReference>
<feature type="domain" description="Bacterial type II secretion system protein E" evidence="2">
    <location>
        <begin position="114"/>
        <end position="379"/>
    </location>
</feature>
<dbReference type="AlphaFoldDB" id="A0A517M2L0"/>
<dbReference type="Gene3D" id="3.40.50.300">
    <property type="entry name" value="P-loop containing nucleotide triphosphate hydrolases"/>
    <property type="match status" value="1"/>
</dbReference>
<evidence type="ECO:0000313" key="3">
    <source>
        <dbReference type="EMBL" id="QDS89110.1"/>
    </source>
</evidence>
<gene>
    <name evidence="3" type="ORF">EC9_33070</name>
</gene>
<dbReference type="EMBL" id="CP036261">
    <property type="protein sequence ID" value="QDS89110.1"/>
    <property type="molecule type" value="Genomic_DNA"/>
</dbReference>
<evidence type="ECO:0000256" key="1">
    <source>
        <dbReference type="ARBA" id="ARBA00006611"/>
    </source>
</evidence>
<sequence length="467" mass="52195">MNDRRTLRERLQQKSIEVPKDRLRRNVEESLQNDSKAATPRRVNRNIEYQAIKGDLHERLIDELNRQGALTRSDAELRPLIEAFVADVLAREDWPLNATERDRLASDLLEETLGTGPLAPLMADPAVTDILVNRFDSVYVERFGVLEETDVRFRDDEHLVRIIGRIASRVGRRVDTSSPMVDARLPDGSRVNATLPPVTIDGPTLSIRRFGRRRLTRQDLVRLGMFSPAMDRFLEVLVRHRKSVIVTGGTGSGKSTLLGAIAEAIPENERIITIEDAAELMLSQTHVIRMETRAPNTEGKGTIAQRDLVVNALRMRPDRIVMGEVRAGEALDMLQAMNTGHDGSLTTIHANSPRDAFARLETMVMMSGMELPSQAIREQAVSAVDYIVHVRRYEDGGRRVAQISEVVGIEGKTPQLQDVFVFQPTGRSEGRLTGTFQATGVVPRIVDELASRGIHEIDRGWFGSPAR</sequence>
<keyword evidence="4" id="KW-1185">Reference proteome</keyword>
<dbReference type="KEGG" id="ruv:EC9_33070"/>
<dbReference type="Gene3D" id="3.30.450.380">
    <property type="match status" value="1"/>
</dbReference>
<dbReference type="RefSeq" id="WP_145346677.1">
    <property type="nucleotide sequence ID" value="NZ_CP036261.1"/>
</dbReference>
<proteinExistence type="inferred from homology"/>
<protein>
    <submittedName>
        <fullName evidence="3">Conjugal transfer protein</fullName>
    </submittedName>
</protein>
<evidence type="ECO:0000313" key="4">
    <source>
        <dbReference type="Proteomes" id="UP000319557"/>
    </source>
</evidence>
<name>A0A517M2L0_9BACT</name>
<dbReference type="PANTHER" id="PTHR30486:SF15">
    <property type="entry name" value="TYPE II_IV SECRETION SYSTEM ATPASE"/>
    <property type="match status" value="1"/>
</dbReference>
<dbReference type="CDD" id="cd01130">
    <property type="entry name" value="VirB11-like_ATPase"/>
    <property type="match status" value="1"/>
</dbReference>
<dbReference type="SUPFAM" id="SSF52540">
    <property type="entry name" value="P-loop containing nucleoside triphosphate hydrolases"/>
    <property type="match status" value="1"/>
</dbReference>
<dbReference type="InterPro" id="IPR027417">
    <property type="entry name" value="P-loop_NTPase"/>
</dbReference>
<dbReference type="PANTHER" id="PTHR30486">
    <property type="entry name" value="TWITCHING MOTILITY PROTEIN PILT"/>
    <property type="match status" value="1"/>
</dbReference>
<comment type="similarity">
    <text evidence="1">Belongs to the GSP E family.</text>
</comment>
<dbReference type="GO" id="GO:0016887">
    <property type="term" value="F:ATP hydrolysis activity"/>
    <property type="evidence" value="ECO:0007669"/>
    <property type="project" value="InterPro"/>
</dbReference>
<reference evidence="3 4" key="1">
    <citation type="submission" date="2019-02" db="EMBL/GenBank/DDBJ databases">
        <title>Deep-cultivation of Planctomycetes and their phenomic and genomic characterization uncovers novel biology.</title>
        <authorList>
            <person name="Wiegand S."/>
            <person name="Jogler M."/>
            <person name="Boedeker C."/>
            <person name="Pinto D."/>
            <person name="Vollmers J."/>
            <person name="Rivas-Marin E."/>
            <person name="Kohn T."/>
            <person name="Peeters S.H."/>
            <person name="Heuer A."/>
            <person name="Rast P."/>
            <person name="Oberbeckmann S."/>
            <person name="Bunk B."/>
            <person name="Jeske O."/>
            <person name="Meyerdierks A."/>
            <person name="Storesund J.E."/>
            <person name="Kallscheuer N."/>
            <person name="Luecker S."/>
            <person name="Lage O.M."/>
            <person name="Pohl T."/>
            <person name="Merkel B.J."/>
            <person name="Hornburger P."/>
            <person name="Mueller R.-W."/>
            <person name="Bruemmer F."/>
            <person name="Labrenz M."/>
            <person name="Spormann A.M."/>
            <person name="Op den Camp H."/>
            <person name="Overmann J."/>
            <person name="Amann R."/>
            <person name="Jetten M.S.M."/>
            <person name="Mascher T."/>
            <person name="Medema M.H."/>
            <person name="Devos D.P."/>
            <person name="Kaster A.-K."/>
            <person name="Ovreas L."/>
            <person name="Rohde M."/>
            <person name="Galperin M.Y."/>
            <person name="Jogler C."/>
        </authorList>
    </citation>
    <scope>NUCLEOTIDE SEQUENCE [LARGE SCALE GENOMIC DNA]</scope>
    <source>
        <strain evidence="3 4">EC9</strain>
    </source>
</reference>